<evidence type="ECO:0000256" key="3">
    <source>
        <dbReference type="ARBA" id="ARBA00022692"/>
    </source>
</evidence>
<comment type="subcellular location">
    <subcellularLocation>
        <location evidence="1">Cell membrane</location>
        <topology evidence="1">Multi-pass membrane protein</topology>
    </subcellularLocation>
</comment>
<dbReference type="Pfam" id="PF03631">
    <property type="entry name" value="Virul_fac_BrkB"/>
    <property type="match status" value="1"/>
</dbReference>
<evidence type="ECO:0000313" key="7">
    <source>
        <dbReference type="EMBL" id="SEP56571.1"/>
    </source>
</evidence>
<dbReference type="RefSeq" id="WP_092569586.1">
    <property type="nucleotide sequence ID" value="NZ_CALUDV010000012.1"/>
</dbReference>
<dbReference type="STRING" id="89093.SAMN04488558_10154"/>
<dbReference type="EMBL" id="FOEN01000001">
    <property type="protein sequence ID" value="SEP56571.1"/>
    <property type="molecule type" value="Genomic_DNA"/>
</dbReference>
<keyword evidence="4 6" id="KW-1133">Transmembrane helix</keyword>
<organism evidence="7 8">
    <name type="scientific">Ignavigranum ruoffiae</name>
    <dbReference type="NCBI Taxonomy" id="89093"/>
    <lineage>
        <taxon>Bacteria</taxon>
        <taxon>Bacillati</taxon>
        <taxon>Bacillota</taxon>
        <taxon>Bacilli</taxon>
        <taxon>Lactobacillales</taxon>
        <taxon>Aerococcaceae</taxon>
        <taxon>Ignavigranum</taxon>
    </lineage>
</organism>
<dbReference type="PIRSF" id="PIRSF035875">
    <property type="entry name" value="RNase_BN"/>
    <property type="match status" value="1"/>
</dbReference>
<evidence type="ECO:0000256" key="1">
    <source>
        <dbReference type="ARBA" id="ARBA00004651"/>
    </source>
</evidence>
<dbReference type="InterPro" id="IPR017039">
    <property type="entry name" value="Virul_fac_BrkB"/>
</dbReference>
<evidence type="ECO:0000313" key="8">
    <source>
        <dbReference type="Proteomes" id="UP000198833"/>
    </source>
</evidence>
<feature type="transmembrane region" description="Helical" evidence="6">
    <location>
        <begin position="209"/>
        <end position="232"/>
    </location>
</feature>
<evidence type="ECO:0000256" key="2">
    <source>
        <dbReference type="ARBA" id="ARBA00022475"/>
    </source>
</evidence>
<keyword evidence="3 6" id="KW-0812">Transmembrane</keyword>
<dbReference type="NCBIfam" id="TIGR00765">
    <property type="entry name" value="yihY_not_rbn"/>
    <property type="match status" value="1"/>
</dbReference>
<dbReference type="GO" id="GO:0005886">
    <property type="term" value="C:plasma membrane"/>
    <property type="evidence" value="ECO:0007669"/>
    <property type="project" value="UniProtKB-SubCell"/>
</dbReference>
<feature type="transmembrane region" description="Helical" evidence="6">
    <location>
        <begin position="90"/>
        <end position="110"/>
    </location>
</feature>
<evidence type="ECO:0000256" key="4">
    <source>
        <dbReference type="ARBA" id="ARBA00022989"/>
    </source>
</evidence>
<evidence type="ECO:0000256" key="6">
    <source>
        <dbReference type="SAM" id="Phobius"/>
    </source>
</evidence>
<accession>A0A1H8YWY9</accession>
<feature type="transmembrane region" description="Helical" evidence="6">
    <location>
        <begin position="34"/>
        <end position="55"/>
    </location>
</feature>
<gene>
    <name evidence="7" type="ORF">SAMN04488558_10154</name>
</gene>
<dbReference type="PANTHER" id="PTHR30213">
    <property type="entry name" value="INNER MEMBRANE PROTEIN YHJD"/>
    <property type="match status" value="1"/>
</dbReference>
<dbReference type="OrthoDB" id="9775903at2"/>
<evidence type="ECO:0000256" key="5">
    <source>
        <dbReference type="ARBA" id="ARBA00023136"/>
    </source>
</evidence>
<name>A0A1H8YWY9_9LACT</name>
<feature type="transmembrane region" description="Helical" evidence="6">
    <location>
        <begin position="244"/>
        <end position="267"/>
    </location>
</feature>
<sequence>MEKSQNIWSRLLKTYRDNSEQLRFGSYAAEMSFYVIWAMVPILLALANVIAILPIKTADILAMMRNFVPAEVQSILLPILQGYLENTSPGVFSLGLIISLWPASNVFNTLQRVFNEIYKVEPRKNLLISRGFAYLFTIFMVLLIFAVTSLLVFGESILHLVEQRLPDYSGLVSLIVQQGWIFGVILVFCLLVLMYYIIPNVHRPLKYALPGAIFSFVGIFLISQLFTIYLSFAGNSISNQTLGIFIILMIWLYFNSMVLCVGAYLNVFYYDFKNPKADPFAPYQGEIIIDKSDGFISHQPVLKDQISIVKTDSDRSKINEGN</sequence>
<protein>
    <submittedName>
        <fullName evidence="7">Membrane protein</fullName>
    </submittedName>
</protein>
<feature type="transmembrane region" description="Helical" evidence="6">
    <location>
        <begin position="131"/>
        <end position="154"/>
    </location>
</feature>
<dbReference type="Proteomes" id="UP000198833">
    <property type="component" value="Unassembled WGS sequence"/>
</dbReference>
<dbReference type="PANTHER" id="PTHR30213:SF0">
    <property type="entry name" value="UPF0761 MEMBRANE PROTEIN YIHY"/>
    <property type="match status" value="1"/>
</dbReference>
<feature type="transmembrane region" description="Helical" evidence="6">
    <location>
        <begin position="174"/>
        <end position="197"/>
    </location>
</feature>
<keyword evidence="5 6" id="KW-0472">Membrane</keyword>
<reference evidence="7 8" key="1">
    <citation type="submission" date="2016-10" db="EMBL/GenBank/DDBJ databases">
        <authorList>
            <person name="de Groot N.N."/>
        </authorList>
    </citation>
    <scope>NUCLEOTIDE SEQUENCE [LARGE SCALE GENOMIC DNA]</scope>
    <source>
        <strain evidence="7 8">DSM 15695</strain>
    </source>
</reference>
<keyword evidence="2" id="KW-1003">Cell membrane</keyword>
<keyword evidence="8" id="KW-1185">Reference proteome</keyword>
<proteinExistence type="predicted"/>
<dbReference type="AlphaFoldDB" id="A0A1H8YWY9"/>